<evidence type="ECO:0000313" key="7">
    <source>
        <dbReference type="EMBL" id="EDW12763.1"/>
    </source>
</evidence>
<dbReference type="GO" id="GO:0008465">
    <property type="term" value="F:hydroxypyruvate reductase (NADH) activity"/>
    <property type="evidence" value="ECO:0007669"/>
    <property type="project" value="TreeGrafter"/>
</dbReference>
<sequence>MSSIFIVLPLLALVVALLLTPCDACFRRSGNNKCGKPFKVVITGTEASQRVIDLLEDDIELVHAEPTLTDIMAKIPGADGIVWAVKKAINATVLDAAGPQLRTISTMTDGIDYVDLNEVKRRNVSLGQVTTLVNKAVADLVVGLLISAGRRFNEGRKKIETGKWENNLPNWMVGRDLRDSVVGFYGFGGIGQAIAKRLSGFDIDQVLYTAQRRIKRETEKELNAKKVDFDELLAKSDFVVSTESLTPATKGVFNATSFNKMKYTAVLINIGDDKVVNQLDLIVALLSNRIFAVGLDIINPKPLTIKNIPLHKAILLPHIAPASYGTRYEMATVAAENLRRGLERKPLLSPAY</sequence>
<dbReference type="GO" id="GO:0030267">
    <property type="term" value="F:glyoxylate reductase (NADPH) activity"/>
    <property type="evidence" value="ECO:0007669"/>
    <property type="project" value="TreeGrafter"/>
</dbReference>
<protein>
    <recommendedName>
        <fullName evidence="2">Glyoxylate reductase/hydroxypyruvate reductase</fullName>
    </recommendedName>
</protein>
<evidence type="ECO:0000256" key="1">
    <source>
        <dbReference type="ARBA" id="ARBA00023002"/>
    </source>
</evidence>
<evidence type="ECO:0000259" key="6">
    <source>
        <dbReference type="Pfam" id="PF02826"/>
    </source>
</evidence>
<dbReference type="Gene3D" id="3.40.50.720">
    <property type="entry name" value="NAD(P)-binding Rossmann-like Domain"/>
    <property type="match status" value="2"/>
</dbReference>
<dbReference type="SUPFAM" id="SSF51735">
    <property type="entry name" value="NAD(P)-binding Rossmann-fold domains"/>
    <property type="match status" value="1"/>
</dbReference>
<dbReference type="PhylomeDB" id="B4KL13"/>
<dbReference type="InParanoid" id="B4KL13"/>
<comment type="similarity">
    <text evidence="3">Belongs to the D-isomer specific 2-hydroxyacid dehydrogenase family.</text>
</comment>
<evidence type="ECO:0000259" key="5">
    <source>
        <dbReference type="Pfam" id="PF00389"/>
    </source>
</evidence>
<keyword evidence="1 3" id="KW-0560">Oxidoreductase</keyword>
<reference evidence="7 8" key="1">
    <citation type="journal article" date="2007" name="Nature">
        <title>Evolution of genes and genomes on the Drosophila phylogeny.</title>
        <authorList>
            <consortium name="Drosophila 12 Genomes Consortium"/>
            <person name="Clark A.G."/>
            <person name="Eisen M.B."/>
            <person name="Smith D.R."/>
            <person name="Bergman C.M."/>
            <person name="Oliver B."/>
            <person name="Markow T.A."/>
            <person name="Kaufman T.C."/>
            <person name="Kellis M."/>
            <person name="Gelbart W."/>
            <person name="Iyer V.N."/>
            <person name="Pollard D.A."/>
            <person name="Sackton T.B."/>
            <person name="Larracuente A.M."/>
            <person name="Singh N.D."/>
            <person name="Abad J.P."/>
            <person name="Abt D.N."/>
            <person name="Adryan B."/>
            <person name="Aguade M."/>
            <person name="Akashi H."/>
            <person name="Anderson W.W."/>
            <person name="Aquadro C.F."/>
            <person name="Ardell D.H."/>
            <person name="Arguello R."/>
            <person name="Artieri C.G."/>
            <person name="Barbash D.A."/>
            <person name="Barker D."/>
            <person name="Barsanti P."/>
            <person name="Batterham P."/>
            <person name="Batzoglou S."/>
            <person name="Begun D."/>
            <person name="Bhutkar A."/>
            <person name="Blanco E."/>
            <person name="Bosak S.A."/>
            <person name="Bradley R.K."/>
            <person name="Brand A.D."/>
            <person name="Brent M.R."/>
            <person name="Brooks A.N."/>
            <person name="Brown R.H."/>
            <person name="Butlin R.K."/>
            <person name="Caggese C."/>
            <person name="Calvi B.R."/>
            <person name="Bernardo de Carvalho A."/>
            <person name="Caspi A."/>
            <person name="Castrezana S."/>
            <person name="Celniker S.E."/>
            <person name="Chang J.L."/>
            <person name="Chapple C."/>
            <person name="Chatterji S."/>
            <person name="Chinwalla A."/>
            <person name="Civetta A."/>
            <person name="Clifton S.W."/>
            <person name="Comeron J.M."/>
            <person name="Costello J.C."/>
            <person name="Coyne J.A."/>
            <person name="Daub J."/>
            <person name="David R.G."/>
            <person name="Delcher A.L."/>
            <person name="Delehaunty K."/>
            <person name="Do C.B."/>
            <person name="Ebling H."/>
            <person name="Edwards K."/>
            <person name="Eickbush T."/>
            <person name="Evans J.D."/>
            <person name="Filipski A."/>
            <person name="Findeiss S."/>
            <person name="Freyhult E."/>
            <person name="Fulton L."/>
            <person name="Fulton R."/>
            <person name="Garcia A.C."/>
            <person name="Gardiner A."/>
            <person name="Garfield D.A."/>
            <person name="Garvin B.E."/>
            <person name="Gibson G."/>
            <person name="Gilbert D."/>
            <person name="Gnerre S."/>
            <person name="Godfrey J."/>
            <person name="Good R."/>
            <person name="Gotea V."/>
            <person name="Gravely B."/>
            <person name="Greenberg A.J."/>
            <person name="Griffiths-Jones S."/>
            <person name="Gross S."/>
            <person name="Guigo R."/>
            <person name="Gustafson E.A."/>
            <person name="Haerty W."/>
            <person name="Hahn M.W."/>
            <person name="Halligan D.L."/>
            <person name="Halpern A.L."/>
            <person name="Halter G.M."/>
            <person name="Han M.V."/>
            <person name="Heger A."/>
            <person name="Hillier L."/>
            <person name="Hinrichs A.S."/>
            <person name="Holmes I."/>
            <person name="Hoskins R.A."/>
            <person name="Hubisz M.J."/>
            <person name="Hultmark D."/>
            <person name="Huntley M.A."/>
            <person name="Jaffe D.B."/>
            <person name="Jagadeeshan S."/>
            <person name="Jeck W.R."/>
            <person name="Johnson J."/>
            <person name="Jones C.D."/>
            <person name="Jordan W.C."/>
            <person name="Karpen G.H."/>
            <person name="Kataoka E."/>
            <person name="Keightley P.D."/>
            <person name="Kheradpour P."/>
            <person name="Kirkness E.F."/>
            <person name="Koerich L.B."/>
            <person name="Kristiansen K."/>
            <person name="Kudrna D."/>
            <person name="Kulathinal R.J."/>
            <person name="Kumar S."/>
            <person name="Kwok R."/>
            <person name="Lander E."/>
            <person name="Langley C.H."/>
            <person name="Lapoint R."/>
            <person name="Lazzaro B.P."/>
            <person name="Lee S.J."/>
            <person name="Levesque L."/>
            <person name="Li R."/>
            <person name="Lin C.F."/>
            <person name="Lin M.F."/>
            <person name="Lindblad-Toh K."/>
            <person name="Llopart A."/>
            <person name="Long M."/>
            <person name="Low L."/>
            <person name="Lozovsky E."/>
            <person name="Lu J."/>
            <person name="Luo M."/>
            <person name="Machado C.A."/>
            <person name="Makalowski W."/>
            <person name="Marzo M."/>
            <person name="Matsuda M."/>
            <person name="Matzkin L."/>
            <person name="McAllister B."/>
            <person name="McBride C.S."/>
            <person name="McKernan B."/>
            <person name="McKernan K."/>
            <person name="Mendez-Lago M."/>
            <person name="Minx P."/>
            <person name="Mollenhauer M.U."/>
            <person name="Montooth K."/>
            <person name="Mount S.M."/>
            <person name="Mu X."/>
            <person name="Myers E."/>
            <person name="Negre B."/>
            <person name="Newfeld S."/>
            <person name="Nielsen R."/>
            <person name="Noor M.A."/>
            <person name="O'Grady P."/>
            <person name="Pachter L."/>
            <person name="Papaceit M."/>
            <person name="Parisi M.J."/>
            <person name="Parisi M."/>
            <person name="Parts L."/>
            <person name="Pedersen J.S."/>
            <person name="Pesole G."/>
            <person name="Phillippy A.M."/>
            <person name="Ponting C.P."/>
            <person name="Pop M."/>
            <person name="Porcelli D."/>
            <person name="Powell J.R."/>
            <person name="Prohaska S."/>
            <person name="Pruitt K."/>
            <person name="Puig M."/>
            <person name="Quesneville H."/>
            <person name="Ram K.R."/>
            <person name="Rand D."/>
            <person name="Rasmussen M.D."/>
            <person name="Reed L.K."/>
            <person name="Reenan R."/>
            <person name="Reily A."/>
            <person name="Remington K.A."/>
            <person name="Rieger T.T."/>
            <person name="Ritchie M.G."/>
            <person name="Robin C."/>
            <person name="Rogers Y.H."/>
            <person name="Rohde C."/>
            <person name="Rozas J."/>
            <person name="Rubenfield M.J."/>
            <person name="Ruiz A."/>
            <person name="Russo S."/>
            <person name="Salzberg S.L."/>
            <person name="Sanchez-Gracia A."/>
            <person name="Saranga D.J."/>
            <person name="Sato H."/>
            <person name="Schaeffer S.W."/>
            <person name="Schatz M.C."/>
            <person name="Schlenke T."/>
            <person name="Schwartz R."/>
            <person name="Segarra C."/>
            <person name="Singh R.S."/>
            <person name="Sirot L."/>
            <person name="Sirota M."/>
            <person name="Sisneros N.B."/>
            <person name="Smith C.D."/>
            <person name="Smith T.F."/>
            <person name="Spieth J."/>
            <person name="Stage D.E."/>
            <person name="Stark A."/>
            <person name="Stephan W."/>
            <person name="Strausberg R.L."/>
            <person name="Strempel S."/>
            <person name="Sturgill D."/>
            <person name="Sutton G."/>
            <person name="Sutton G.G."/>
            <person name="Tao W."/>
            <person name="Teichmann S."/>
            <person name="Tobari Y.N."/>
            <person name="Tomimura Y."/>
            <person name="Tsolas J.M."/>
            <person name="Valente V.L."/>
            <person name="Venter E."/>
            <person name="Venter J.C."/>
            <person name="Vicario S."/>
            <person name="Vieira F.G."/>
            <person name="Vilella A.J."/>
            <person name="Villasante A."/>
            <person name="Walenz B."/>
            <person name="Wang J."/>
            <person name="Wasserman M."/>
            <person name="Watts T."/>
            <person name="Wilson D."/>
            <person name="Wilson R.K."/>
            <person name="Wing R.A."/>
            <person name="Wolfner M.F."/>
            <person name="Wong A."/>
            <person name="Wong G.K."/>
            <person name="Wu C.I."/>
            <person name="Wu G."/>
            <person name="Yamamoto D."/>
            <person name="Yang H.P."/>
            <person name="Yang S.P."/>
            <person name="Yorke J.A."/>
            <person name="Yoshida K."/>
            <person name="Zdobnov E."/>
            <person name="Zhang P."/>
            <person name="Zhang Y."/>
            <person name="Zimin A.V."/>
            <person name="Baldwin J."/>
            <person name="Abdouelleil A."/>
            <person name="Abdulkadir J."/>
            <person name="Abebe A."/>
            <person name="Abera B."/>
            <person name="Abreu J."/>
            <person name="Acer S.C."/>
            <person name="Aftuck L."/>
            <person name="Alexander A."/>
            <person name="An P."/>
            <person name="Anderson E."/>
            <person name="Anderson S."/>
            <person name="Arachi H."/>
            <person name="Azer M."/>
            <person name="Bachantsang P."/>
            <person name="Barry A."/>
            <person name="Bayul T."/>
            <person name="Berlin A."/>
            <person name="Bessette D."/>
            <person name="Bloom T."/>
            <person name="Blye J."/>
            <person name="Boguslavskiy L."/>
            <person name="Bonnet C."/>
            <person name="Boukhgalter B."/>
            <person name="Bourzgui I."/>
            <person name="Brown A."/>
            <person name="Cahill P."/>
            <person name="Channer S."/>
            <person name="Cheshatsang Y."/>
            <person name="Chuda L."/>
            <person name="Citroen M."/>
            <person name="Collymore A."/>
            <person name="Cooke P."/>
            <person name="Costello M."/>
            <person name="D'Aco K."/>
            <person name="Daza R."/>
            <person name="De Haan G."/>
            <person name="DeGray S."/>
            <person name="DeMaso C."/>
            <person name="Dhargay N."/>
            <person name="Dooley K."/>
            <person name="Dooley E."/>
            <person name="Doricent M."/>
            <person name="Dorje P."/>
            <person name="Dorjee K."/>
            <person name="Dupes A."/>
            <person name="Elong R."/>
            <person name="Falk J."/>
            <person name="Farina A."/>
            <person name="Faro S."/>
            <person name="Ferguson D."/>
            <person name="Fisher S."/>
            <person name="Foley C.D."/>
            <person name="Franke A."/>
            <person name="Friedrich D."/>
            <person name="Gadbois L."/>
            <person name="Gearin G."/>
            <person name="Gearin C.R."/>
            <person name="Giannoukos G."/>
            <person name="Goode T."/>
            <person name="Graham J."/>
            <person name="Grandbois E."/>
            <person name="Grewal S."/>
            <person name="Gyaltsen K."/>
            <person name="Hafez N."/>
            <person name="Hagos B."/>
            <person name="Hall J."/>
            <person name="Henson C."/>
            <person name="Hollinger A."/>
            <person name="Honan T."/>
            <person name="Huard M.D."/>
            <person name="Hughes L."/>
            <person name="Hurhula B."/>
            <person name="Husby M.E."/>
            <person name="Kamat A."/>
            <person name="Kanga B."/>
            <person name="Kashin S."/>
            <person name="Khazanovich D."/>
            <person name="Kisner P."/>
            <person name="Lance K."/>
            <person name="Lara M."/>
            <person name="Lee W."/>
            <person name="Lennon N."/>
            <person name="Letendre F."/>
            <person name="LeVine R."/>
            <person name="Lipovsky A."/>
            <person name="Liu X."/>
            <person name="Liu J."/>
            <person name="Liu S."/>
            <person name="Lokyitsang T."/>
            <person name="Lokyitsang Y."/>
            <person name="Lubonja R."/>
            <person name="Lui A."/>
            <person name="MacDonald P."/>
            <person name="Magnisalis V."/>
            <person name="Maru K."/>
            <person name="Matthews C."/>
            <person name="McCusker W."/>
            <person name="McDonough S."/>
            <person name="Mehta T."/>
            <person name="Meldrim J."/>
            <person name="Meneus L."/>
            <person name="Mihai O."/>
            <person name="Mihalev A."/>
            <person name="Mihova T."/>
            <person name="Mittelman R."/>
            <person name="Mlenga V."/>
            <person name="Montmayeur A."/>
            <person name="Mulrain L."/>
            <person name="Navidi A."/>
            <person name="Naylor J."/>
            <person name="Negash T."/>
            <person name="Nguyen T."/>
            <person name="Nguyen N."/>
            <person name="Nicol R."/>
            <person name="Norbu C."/>
            <person name="Norbu N."/>
            <person name="Novod N."/>
            <person name="O'Neill B."/>
            <person name="Osman S."/>
            <person name="Markiewicz E."/>
            <person name="Oyono O.L."/>
            <person name="Patti C."/>
            <person name="Phunkhang P."/>
            <person name="Pierre F."/>
            <person name="Priest M."/>
            <person name="Raghuraman S."/>
            <person name="Rege F."/>
            <person name="Reyes R."/>
            <person name="Rise C."/>
            <person name="Rogov P."/>
            <person name="Ross K."/>
            <person name="Ryan E."/>
            <person name="Settipalli S."/>
            <person name="Shea T."/>
            <person name="Sherpa N."/>
            <person name="Shi L."/>
            <person name="Shih D."/>
            <person name="Sparrow T."/>
            <person name="Spaulding J."/>
            <person name="Stalker J."/>
            <person name="Stange-Thomann N."/>
            <person name="Stavropoulos S."/>
            <person name="Stone C."/>
            <person name="Strader C."/>
            <person name="Tesfaye S."/>
            <person name="Thomson T."/>
            <person name="Thoulutsang Y."/>
            <person name="Thoulutsang D."/>
            <person name="Topham K."/>
            <person name="Topping I."/>
            <person name="Tsamla T."/>
            <person name="Vassiliev H."/>
            <person name="Vo A."/>
            <person name="Wangchuk T."/>
            <person name="Wangdi T."/>
            <person name="Weiand M."/>
            <person name="Wilkinson J."/>
            <person name="Wilson A."/>
            <person name="Yadav S."/>
            <person name="Young G."/>
            <person name="Yu Q."/>
            <person name="Zembek L."/>
            <person name="Zhong D."/>
            <person name="Zimmer A."/>
            <person name="Zwirko Z."/>
            <person name="Jaffe D.B."/>
            <person name="Alvarez P."/>
            <person name="Brockman W."/>
            <person name="Butler J."/>
            <person name="Chin C."/>
            <person name="Gnerre S."/>
            <person name="Grabherr M."/>
            <person name="Kleber M."/>
            <person name="Mauceli E."/>
            <person name="MacCallum I."/>
        </authorList>
    </citation>
    <scope>NUCLEOTIDE SEQUENCE [LARGE SCALE GENOMIC DNA]</scope>
    <source>
        <strain evidence="8">Tucson 15081-1352.22</strain>
    </source>
</reference>
<feature type="domain" description="D-isomer specific 2-hydroxyacid dehydrogenase NAD-binding" evidence="6">
    <location>
        <begin position="142"/>
        <end position="320"/>
    </location>
</feature>
<keyword evidence="8" id="KW-1185">Reference proteome</keyword>
<dbReference type="PANTHER" id="PTHR10996">
    <property type="entry name" value="2-HYDROXYACID DEHYDROGENASE-RELATED"/>
    <property type="match status" value="1"/>
</dbReference>
<dbReference type="SUPFAM" id="SSF52283">
    <property type="entry name" value="Formate/glycerate dehydrogenase catalytic domain-like"/>
    <property type="match status" value="1"/>
</dbReference>
<dbReference type="HOGENOM" id="CLU_019796_1_2_1"/>
<proteinExistence type="inferred from homology"/>
<dbReference type="FunFam" id="3.40.50.720:FF:000026">
    <property type="entry name" value="Glyoxylate/hydroxypyruvate reductase B"/>
    <property type="match status" value="1"/>
</dbReference>
<feature type="chain" id="PRO_5002814114" description="Glyoxylate reductase/hydroxypyruvate reductase" evidence="4">
    <location>
        <begin position="25"/>
        <end position="352"/>
    </location>
</feature>
<dbReference type="EMBL" id="CH933807">
    <property type="protein sequence ID" value="EDW12763.1"/>
    <property type="molecule type" value="Genomic_DNA"/>
</dbReference>
<dbReference type="InterPro" id="IPR006139">
    <property type="entry name" value="D-isomer_2_OHA_DH_cat_dom"/>
</dbReference>
<dbReference type="GO" id="GO:0005829">
    <property type="term" value="C:cytosol"/>
    <property type="evidence" value="ECO:0007669"/>
    <property type="project" value="TreeGrafter"/>
</dbReference>
<dbReference type="KEGG" id="dmo:Dmoj_GI23154"/>
<evidence type="ECO:0000256" key="3">
    <source>
        <dbReference type="RuleBase" id="RU003719"/>
    </source>
</evidence>
<feature type="domain" description="D-isomer specific 2-hydroxyacid dehydrogenase catalytic" evidence="5">
    <location>
        <begin position="47"/>
        <end position="349"/>
    </location>
</feature>
<dbReference type="PANTHER" id="PTHR10996:SF119">
    <property type="entry name" value="FI03731P-RELATED"/>
    <property type="match status" value="1"/>
</dbReference>
<dbReference type="InterPro" id="IPR006140">
    <property type="entry name" value="D-isomer_DH_NAD-bd"/>
</dbReference>
<dbReference type="Proteomes" id="UP000009192">
    <property type="component" value="Unassembled WGS sequence"/>
</dbReference>
<dbReference type="Pfam" id="PF02826">
    <property type="entry name" value="2-Hacid_dh_C"/>
    <property type="match status" value="1"/>
</dbReference>
<accession>B4KL13</accession>
<dbReference type="InterPro" id="IPR036291">
    <property type="entry name" value="NAD(P)-bd_dom_sf"/>
</dbReference>
<dbReference type="AlphaFoldDB" id="B4KL13"/>
<feature type="signal peptide" evidence="4">
    <location>
        <begin position="1"/>
        <end position="24"/>
    </location>
</feature>
<gene>
    <name evidence="7" type="primary">Dmoj\GI23154</name>
    <name evidence="7" type="ORF">Dmoj_GI23154</name>
</gene>
<dbReference type="GO" id="GO:0051287">
    <property type="term" value="F:NAD binding"/>
    <property type="evidence" value="ECO:0007669"/>
    <property type="project" value="InterPro"/>
</dbReference>
<keyword evidence="4" id="KW-0732">Signal</keyword>
<dbReference type="eggNOG" id="KOG0069">
    <property type="taxonomic scope" value="Eukaryota"/>
</dbReference>
<dbReference type="InterPro" id="IPR050223">
    <property type="entry name" value="D-isomer_2-hydroxyacid_DH"/>
</dbReference>
<dbReference type="Pfam" id="PF00389">
    <property type="entry name" value="2-Hacid_dh"/>
    <property type="match status" value="1"/>
</dbReference>
<evidence type="ECO:0000313" key="8">
    <source>
        <dbReference type="Proteomes" id="UP000009192"/>
    </source>
</evidence>
<name>B4KL13_DROMO</name>
<evidence type="ECO:0000256" key="4">
    <source>
        <dbReference type="SAM" id="SignalP"/>
    </source>
</evidence>
<evidence type="ECO:0000256" key="2">
    <source>
        <dbReference type="ARBA" id="ARBA00073306"/>
    </source>
</evidence>
<dbReference type="SMR" id="B4KL13"/>
<organism evidence="7 8">
    <name type="scientific">Drosophila mojavensis</name>
    <name type="common">Fruit fly</name>
    <dbReference type="NCBI Taxonomy" id="7230"/>
    <lineage>
        <taxon>Eukaryota</taxon>
        <taxon>Metazoa</taxon>
        <taxon>Ecdysozoa</taxon>
        <taxon>Arthropoda</taxon>
        <taxon>Hexapoda</taxon>
        <taxon>Insecta</taxon>
        <taxon>Pterygota</taxon>
        <taxon>Neoptera</taxon>
        <taxon>Endopterygota</taxon>
        <taxon>Diptera</taxon>
        <taxon>Brachycera</taxon>
        <taxon>Muscomorpha</taxon>
        <taxon>Ephydroidea</taxon>
        <taxon>Drosophilidae</taxon>
        <taxon>Drosophila</taxon>
    </lineage>
</organism>
<dbReference type="OMA" id="GRFGFNM"/>
<dbReference type="OrthoDB" id="298012at2759"/>